<sequence length="75" mass="7959">MGIRKCHLDPVQRYPVDEETGRRGGTSLLLSCACPAGSEGRKTGTDEGPLAVEEGAPEDVMQDVVIYVLTTPAVD</sequence>
<evidence type="ECO:0000313" key="3">
    <source>
        <dbReference type="Proteomes" id="UP000499080"/>
    </source>
</evidence>
<keyword evidence="3" id="KW-1185">Reference proteome</keyword>
<dbReference type="EMBL" id="BGPR01000049">
    <property type="protein sequence ID" value="GBL86532.1"/>
    <property type="molecule type" value="Genomic_DNA"/>
</dbReference>
<dbReference type="PROSITE" id="PS51257">
    <property type="entry name" value="PROKAR_LIPOPROTEIN"/>
    <property type="match status" value="1"/>
</dbReference>
<reference evidence="2 3" key="1">
    <citation type="journal article" date="2019" name="Sci. Rep.">
        <title>Orb-weaving spider Araneus ventricosus genome elucidates the spidroin gene catalogue.</title>
        <authorList>
            <person name="Kono N."/>
            <person name="Nakamura H."/>
            <person name="Ohtoshi R."/>
            <person name="Moran D.A.P."/>
            <person name="Shinohara A."/>
            <person name="Yoshida Y."/>
            <person name="Fujiwara M."/>
            <person name="Mori M."/>
            <person name="Tomita M."/>
            <person name="Arakawa K."/>
        </authorList>
    </citation>
    <scope>NUCLEOTIDE SEQUENCE [LARGE SCALE GENOMIC DNA]</scope>
</reference>
<dbReference type="EMBL" id="BGPR01000049">
    <property type="protein sequence ID" value="GBL86533.1"/>
    <property type="molecule type" value="Genomic_DNA"/>
</dbReference>
<organism evidence="2 3">
    <name type="scientific">Araneus ventricosus</name>
    <name type="common">Orbweaver spider</name>
    <name type="synonym">Epeira ventricosa</name>
    <dbReference type="NCBI Taxonomy" id="182803"/>
    <lineage>
        <taxon>Eukaryota</taxon>
        <taxon>Metazoa</taxon>
        <taxon>Ecdysozoa</taxon>
        <taxon>Arthropoda</taxon>
        <taxon>Chelicerata</taxon>
        <taxon>Arachnida</taxon>
        <taxon>Araneae</taxon>
        <taxon>Araneomorphae</taxon>
        <taxon>Entelegynae</taxon>
        <taxon>Araneoidea</taxon>
        <taxon>Araneidae</taxon>
        <taxon>Araneus</taxon>
    </lineage>
</organism>
<dbReference type="AlphaFoldDB" id="A0A4Y2B3A5"/>
<evidence type="ECO:0000313" key="1">
    <source>
        <dbReference type="EMBL" id="GBL86532.1"/>
    </source>
</evidence>
<name>A0A4Y2B3A5_ARAVE</name>
<evidence type="ECO:0000313" key="2">
    <source>
        <dbReference type="EMBL" id="GBL86533.1"/>
    </source>
</evidence>
<protein>
    <submittedName>
        <fullName evidence="2">Uncharacterized protein</fullName>
    </submittedName>
</protein>
<accession>A0A4Y2B3A5</accession>
<proteinExistence type="predicted"/>
<gene>
    <name evidence="1" type="ORF">AVEN_194792_1</name>
    <name evidence="2" type="ORF">AVEN_194793_1</name>
</gene>
<dbReference type="Proteomes" id="UP000499080">
    <property type="component" value="Unassembled WGS sequence"/>
</dbReference>
<comment type="caution">
    <text evidence="2">The sequence shown here is derived from an EMBL/GenBank/DDBJ whole genome shotgun (WGS) entry which is preliminary data.</text>
</comment>